<reference evidence="1" key="1">
    <citation type="submission" date="2021-12" db="EMBL/GenBank/DDBJ databases">
        <authorList>
            <person name="Zaccaron A."/>
            <person name="Stergiopoulos I."/>
        </authorList>
    </citation>
    <scope>NUCLEOTIDE SEQUENCE</scope>
    <source>
        <strain evidence="1">Race5_Kim</strain>
    </source>
</reference>
<accession>A0A9Q8USY7</accession>
<dbReference type="EMBL" id="CP090170">
    <property type="protein sequence ID" value="UJO21267.1"/>
    <property type="molecule type" value="Genomic_DNA"/>
</dbReference>
<dbReference type="AlphaFoldDB" id="A0A9Q8USY7"/>
<reference evidence="1" key="2">
    <citation type="journal article" date="2022" name="Microb. Genom.">
        <title>A chromosome-scale genome assembly of the tomato pathogen Cladosporium fulvum reveals a compartmentalized genome architecture and the presence of a dispensable chromosome.</title>
        <authorList>
            <person name="Zaccaron A.Z."/>
            <person name="Chen L.H."/>
            <person name="Samaras A."/>
            <person name="Stergiopoulos I."/>
        </authorList>
    </citation>
    <scope>NUCLEOTIDE SEQUENCE</scope>
    <source>
        <strain evidence="1">Race5_Kim</strain>
    </source>
</reference>
<organism evidence="1 2">
    <name type="scientific">Passalora fulva</name>
    <name type="common">Tomato leaf mold</name>
    <name type="synonym">Cladosporium fulvum</name>
    <dbReference type="NCBI Taxonomy" id="5499"/>
    <lineage>
        <taxon>Eukaryota</taxon>
        <taxon>Fungi</taxon>
        <taxon>Dikarya</taxon>
        <taxon>Ascomycota</taxon>
        <taxon>Pezizomycotina</taxon>
        <taxon>Dothideomycetes</taxon>
        <taxon>Dothideomycetidae</taxon>
        <taxon>Mycosphaerellales</taxon>
        <taxon>Mycosphaerellaceae</taxon>
        <taxon>Fulvia</taxon>
    </lineage>
</organism>
<gene>
    <name evidence="1" type="ORF">CLAFUR5_11237</name>
</gene>
<dbReference type="OrthoDB" id="3648465at2759"/>
<evidence type="ECO:0000313" key="2">
    <source>
        <dbReference type="Proteomes" id="UP000756132"/>
    </source>
</evidence>
<dbReference type="GeneID" id="71991115"/>
<protein>
    <submittedName>
        <fullName evidence="1">Uncharacterized protein</fullName>
    </submittedName>
</protein>
<dbReference type="Proteomes" id="UP000756132">
    <property type="component" value="Chromosome 8"/>
</dbReference>
<evidence type="ECO:0000313" key="1">
    <source>
        <dbReference type="EMBL" id="UJO21267.1"/>
    </source>
</evidence>
<proteinExistence type="predicted"/>
<keyword evidence="2" id="KW-1185">Reference proteome</keyword>
<name>A0A9Q8USY7_PASFU</name>
<sequence>MDTEAPPTSTAAQRVFDIGELVEMILLNVARRKRLLSHHMAEDICCVLISQRVNTTMRRAVQNSSKLQAIL</sequence>
<dbReference type="RefSeq" id="XP_047765633.1">
    <property type="nucleotide sequence ID" value="XM_047910385.1"/>
</dbReference>
<dbReference type="KEGG" id="ffu:CLAFUR5_11237"/>